<accession>A0ABM4C8R8</accession>
<evidence type="ECO:0000313" key="2">
    <source>
        <dbReference type="Proteomes" id="UP001652625"/>
    </source>
</evidence>
<gene>
    <name evidence="3" type="primary">LOC136082529</name>
</gene>
<protein>
    <submittedName>
        <fullName evidence="3">Uncharacterized protein LOC136082529</fullName>
    </submittedName>
</protein>
<evidence type="ECO:0000256" key="1">
    <source>
        <dbReference type="SAM" id="MobiDB-lite"/>
    </source>
</evidence>
<feature type="compositionally biased region" description="Basic residues" evidence="1">
    <location>
        <begin position="1"/>
        <end position="14"/>
    </location>
</feature>
<dbReference type="Proteomes" id="UP001652625">
    <property type="component" value="Chromosome 07"/>
</dbReference>
<evidence type="ECO:0000313" key="3">
    <source>
        <dbReference type="RefSeq" id="XP_065658009.1"/>
    </source>
</evidence>
<organism evidence="2 3">
    <name type="scientific">Hydra vulgaris</name>
    <name type="common">Hydra</name>
    <name type="synonym">Hydra attenuata</name>
    <dbReference type="NCBI Taxonomy" id="6087"/>
    <lineage>
        <taxon>Eukaryota</taxon>
        <taxon>Metazoa</taxon>
        <taxon>Cnidaria</taxon>
        <taxon>Hydrozoa</taxon>
        <taxon>Hydroidolina</taxon>
        <taxon>Anthoathecata</taxon>
        <taxon>Aplanulata</taxon>
        <taxon>Hydridae</taxon>
        <taxon>Hydra</taxon>
    </lineage>
</organism>
<sequence>MSKHKLTGAQRRKKQENDEKEALKYKELMSKFLYSKKAKTVDAETESESEDDSILKHTESESEDESIDKGIYQLFVENEEDSMDQGCEDTRDLDPNNDSDDKNKEMVEDLPTPAVFSFLDFKKPTFIKFLKAVGFLKFDQTTQRPIMLQNLKTEITARGSDLFQNKNGPFVANSGGCSINSTWFKRQLANGDEVGCSWLLYSPVNKVAYCFCCFLFPTSSSNSQSSFESGGGFTNWRHTERLKDHENSPCHRKSFTI</sequence>
<name>A0ABM4C8R8_HYDVU</name>
<dbReference type="RefSeq" id="XP_065658009.1">
    <property type="nucleotide sequence ID" value="XM_065801937.1"/>
</dbReference>
<feature type="compositionally biased region" description="Basic and acidic residues" evidence="1">
    <location>
        <begin position="88"/>
        <end position="105"/>
    </location>
</feature>
<keyword evidence="2" id="KW-1185">Reference proteome</keyword>
<proteinExistence type="predicted"/>
<feature type="region of interest" description="Disordered" evidence="1">
    <location>
        <begin position="38"/>
        <end position="67"/>
    </location>
</feature>
<feature type="region of interest" description="Disordered" evidence="1">
    <location>
        <begin position="1"/>
        <end position="21"/>
    </location>
</feature>
<dbReference type="GeneID" id="136082529"/>
<feature type="region of interest" description="Disordered" evidence="1">
    <location>
        <begin position="80"/>
        <end position="105"/>
    </location>
</feature>
<feature type="compositionally biased region" description="Acidic residues" evidence="1">
    <location>
        <begin position="43"/>
        <end position="52"/>
    </location>
</feature>
<reference evidence="3" key="1">
    <citation type="submission" date="2025-08" db="UniProtKB">
        <authorList>
            <consortium name="RefSeq"/>
        </authorList>
    </citation>
    <scope>IDENTIFICATION</scope>
</reference>